<keyword evidence="3" id="KW-1185">Reference proteome</keyword>
<name>A0A0E0QML6_ORYRU</name>
<protein>
    <submittedName>
        <fullName evidence="2">Uncharacterized protein</fullName>
    </submittedName>
</protein>
<feature type="compositionally biased region" description="Gly residues" evidence="1">
    <location>
        <begin position="16"/>
        <end position="29"/>
    </location>
</feature>
<evidence type="ECO:0000256" key="1">
    <source>
        <dbReference type="SAM" id="MobiDB-lite"/>
    </source>
</evidence>
<reference evidence="2" key="2">
    <citation type="submission" date="2015-06" db="UniProtKB">
        <authorList>
            <consortium name="EnsemblPlants"/>
        </authorList>
    </citation>
    <scope>IDENTIFICATION</scope>
</reference>
<dbReference type="HOGENOM" id="CLU_2531460_0_0_1"/>
<dbReference type="Gramene" id="ORUFI08G26680.1">
    <property type="protein sequence ID" value="ORUFI08G26680.1"/>
    <property type="gene ID" value="ORUFI08G26680"/>
</dbReference>
<feature type="region of interest" description="Disordered" evidence="1">
    <location>
        <begin position="1"/>
        <end position="84"/>
    </location>
</feature>
<dbReference type="Proteomes" id="UP000008022">
    <property type="component" value="Unassembled WGS sequence"/>
</dbReference>
<evidence type="ECO:0000313" key="2">
    <source>
        <dbReference type="EnsemblPlants" id="ORUFI08G26680.1"/>
    </source>
</evidence>
<sequence>MESIGEEDPTKDGRDVGCGGGAGVRGSGGVERSRWMLRRQRRCRLRRRRRSSATRKRAGDRIGRGGAMPVEVEGEETRGGGARR</sequence>
<accession>A0A0E0QML6</accession>
<dbReference type="AlphaFoldDB" id="A0A0E0QML6"/>
<feature type="compositionally biased region" description="Basic residues" evidence="1">
    <location>
        <begin position="35"/>
        <end position="56"/>
    </location>
</feature>
<organism evidence="2 3">
    <name type="scientific">Oryza rufipogon</name>
    <name type="common">Brownbeard rice</name>
    <name type="synonym">Asian wild rice</name>
    <dbReference type="NCBI Taxonomy" id="4529"/>
    <lineage>
        <taxon>Eukaryota</taxon>
        <taxon>Viridiplantae</taxon>
        <taxon>Streptophyta</taxon>
        <taxon>Embryophyta</taxon>
        <taxon>Tracheophyta</taxon>
        <taxon>Spermatophyta</taxon>
        <taxon>Magnoliopsida</taxon>
        <taxon>Liliopsida</taxon>
        <taxon>Poales</taxon>
        <taxon>Poaceae</taxon>
        <taxon>BOP clade</taxon>
        <taxon>Oryzoideae</taxon>
        <taxon>Oryzeae</taxon>
        <taxon>Oryzinae</taxon>
        <taxon>Oryza</taxon>
    </lineage>
</organism>
<dbReference type="EnsemblPlants" id="ORUFI08G26680.1">
    <property type="protein sequence ID" value="ORUFI08G26680.1"/>
    <property type="gene ID" value="ORUFI08G26680"/>
</dbReference>
<reference evidence="3" key="1">
    <citation type="submission" date="2013-06" db="EMBL/GenBank/DDBJ databases">
        <authorList>
            <person name="Zhao Q."/>
        </authorList>
    </citation>
    <scope>NUCLEOTIDE SEQUENCE</scope>
    <source>
        <strain evidence="3">cv. W1943</strain>
    </source>
</reference>
<proteinExistence type="predicted"/>
<evidence type="ECO:0000313" key="3">
    <source>
        <dbReference type="Proteomes" id="UP000008022"/>
    </source>
</evidence>